<dbReference type="PANTHER" id="PTHR30327:SF1">
    <property type="entry name" value="UPF0301 PROTEIN YQGE"/>
    <property type="match status" value="1"/>
</dbReference>
<dbReference type="HAMAP" id="MF_00758">
    <property type="entry name" value="UPF0301"/>
    <property type="match status" value="1"/>
</dbReference>
<dbReference type="InterPro" id="IPR003774">
    <property type="entry name" value="AlgH-like"/>
</dbReference>
<reference evidence="4" key="1">
    <citation type="journal article" date="2019" name="Int. J. Syst. Evol. Microbiol.">
        <title>The Global Catalogue of Microorganisms (GCM) 10K type strain sequencing project: providing services to taxonomists for standard genome sequencing and annotation.</title>
        <authorList>
            <consortium name="The Broad Institute Genomics Platform"/>
            <consortium name="The Broad Institute Genome Sequencing Center for Infectious Disease"/>
            <person name="Wu L."/>
            <person name="Ma J."/>
        </authorList>
    </citation>
    <scope>NUCLEOTIDE SEQUENCE [LARGE SCALE GENOMIC DNA]</scope>
    <source>
        <strain evidence="4">NBRC 3266</strain>
    </source>
</reference>
<protein>
    <recommendedName>
        <fullName evidence="2">UPF0301 protein GCM10007870_16840</fullName>
    </recommendedName>
</protein>
<name>A0ABQ5WST5_9PROT</name>
<dbReference type="PANTHER" id="PTHR30327">
    <property type="entry name" value="UNCHARACTERIZED PROTEIN YQGE"/>
    <property type="match status" value="1"/>
</dbReference>
<dbReference type="SUPFAM" id="SSF143456">
    <property type="entry name" value="VC0467-like"/>
    <property type="match status" value="1"/>
</dbReference>
<dbReference type="EMBL" id="BSNV01000007">
    <property type="protein sequence ID" value="GLQ66100.1"/>
    <property type="molecule type" value="Genomic_DNA"/>
</dbReference>
<evidence type="ECO:0000313" key="3">
    <source>
        <dbReference type="EMBL" id="GLQ66100.1"/>
    </source>
</evidence>
<accession>A0ABQ5WST5</accession>
<dbReference type="Pfam" id="PF02622">
    <property type="entry name" value="DUF179"/>
    <property type="match status" value="1"/>
</dbReference>
<proteinExistence type="inferred from homology"/>
<evidence type="ECO:0000256" key="1">
    <source>
        <dbReference type="ARBA" id="ARBA00009600"/>
    </source>
</evidence>
<comment type="caution">
    <text evidence="3">The sequence shown here is derived from an EMBL/GenBank/DDBJ whole genome shotgun (WGS) entry which is preliminary data.</text>
</comment>
<organism evidence="3 4">
    <name type="scientific">Gluconobacter kondonii</name>
    <dbReference type="NCBI Taxonomy" id="941463"/>
    <lineage>
        <taxon>Bacteria</taxon>
        <taxon>Pseudomonadati</taxon>
        <taxon>Pseudomonadota</taxon>
        <taxon>Alphaproteobacteria</taxon>
        <taxon>Acetobacterales</taxon>
        <taxon>Acetobacteraceae</taxon>
        <taxon>Gluconobacter</taxon>
    </lineage>
</organism>
<dbReference type="Proteomes" id="UP001156629">
    <property type="component" value="Unassembled WGS sequence"/>
</dbReference>
<gene>
    <name evidence="3" type="ORF">GCM10007870_16840</name>
</gene>
<keyword evidence="4" id="KW-1185">Reference proteome</keyword>
<sequence length="212" mass="22522">MLAGMKKTLDGRNDNLTDPAVTAMGKEAGLTGQLLVAAPALAETFFERTVIYLCAHSEQDGAMGLIVNKRLAQPGLDDLFAQLGIDPNPPERRIGVCIGGPVEHSRGFVLHSADWAGEGSLAVDGHTTLTASLDILREIAAGRGPKQAMMALGHAAWAPGQLEQEILRDSSWFVAPASNEIVFGADHTKKWRQALDAIEIDPLLFSSSVGEA</sequence>
<comment type="similarity">
    <text evidence="1 2">Belongs to the UPF0301 (AlgH) family.</text>
</comment>
<dbReference type="Gene3D" id="3.40.1740.10">
    <property type="entry name" value="VC0467-like"/>
    <property type="match status" value="1"/>
</dbReference>
<evidence type="ECO:0000256" key="2">
    <source>
        <dbReference type="HAMAP-Rule" id="MF_00758"/>
    </source>
</evidence>
<evidence type="ECO:0000313" key="4">
    <source>
        <dbReference type="Proteomes" id="UP001156629"/>
    </source>
</evidence>